<dbReference type="InterPro" id="IPR025263">
    <property type="entry name" value="YhdP_central"/>
</dbReference>
<feature type="region of interest" description="Disordered" evidence="1">
    <location>
        <begin position="739"/>
        <end position="765"/>
    </location>
</feature>
<comment type="caution">
    <text evidence="3">The sequence shown here is derived from an EMBL/GenBank/DDBJ whole genome shotgun (WGS) entry which is preliminary data.</text>
</comment>
<evidence type="ECO:0000313" key="3">
    <source>
        <dbReference type="EMBL" id="PKU25097.1"/>
    </source>
</evidence>
<evidence type="ECO:0000259" key="2">
    <source>
        <dbReference type="Pfam" id="PF13116"/>
    </source>
</evidence>
<name>A0A2N3PXH6_9PROT</name>
<dbReference type="GO" id="GO:0090313">
    <property type="term" value="P:regulation of protein targeting to membrane"/>
    <property type="evidence" value="ECO:0007669"/>
    <property type="project" value="TreeGrafter"/>
</dbReference>
<proteinExistence type="predicted"/>
<evidence type="ECO:0000256" key="1">
    <source>
        <dbReference type="SAM" id="MobiDB-lite"/>
    </source>
</evidence>
<organism evidence="3 4">
    <name type="scientific">Telmatospirillum siberiense</name>
    <dbReference type="NCBI Taxonomy" id="382514"/>
    <lineage>
        <taxon>Bacteria</taxon>
        <taxon>Pseudomonadati</taxon>
        <taxon>Pseudomonadota</taxon>
        <taxon>Alphaproteobacteria</taxon>
        <taxon>Rhodospirillales</taxon>
        <taxon>Rhodospirillaceae</taxon>
        <taxon>Telmatospirillum</taxon>
    </lineage>
</organism>
<dbReference type="GO" id="GO:0005886">
    <property type="term" value="C:plasma membrane"/>
    <property type="evidence" value="ECO:0007669"/>
    <property type="project" value="TreeGrafter"/>
</dbReference>
<protein>
    <submittedName>
        <fullName evidence="3">DUF3971 domain-containing protein</fullName>
    </submittedName>
</protein>
<dbReference type="Proteomes" id="UP000233293">
    <property type="component" value="Unassembled WGS sequence"/>
</dbReference>
<feature type="domain" description="YhdP central" evidence="2">
    <location>
        <begin position="353"/>
        <end position="560"/>
    </location>
</feature>
<dbReference type="PANTHER" id="PTHR30441">
    <property type="entry name" value="DUF748 DOMAIN-CONTAINING PROTEIN"/>
    <property type="match status" value="1"/>
</dbReference>
<dbReference type="InterPro" id="IPR052894">
    <property type="entry name" value="AsmA-related"/>
</dbReference>
<gene>
    <name evidence="3" type="ORF">CWS72_07795</name>
</gene>
<dbReference type="PANTHER" id="PTHR30441:SF4">
    <property type="entry name" value="PROTEIN ASMA"/>
    <property type="match status" value="1"/>
</dbReference>
<reference evidence="4" key="1">
    <citation type="submission" date="2017-12" db="EMBL/GenBank/DDBJ databases">
        <title>Draft genome sequence of Telmatospirillum siberiense 26-4b1T, an acidotolerant peatland alphaproteobacterium potentially involved in sulfur cycling.</title>
        <authorList>
            <person name="Hausmann B."/>
            <person name="Pjevac P."/>
            <person name="Schreck K."/>
            <person name="Herbold C.W."/>
            <person name="Daims H."/>
            <person name="Wagner M."/>
            <person name="Pester M."/>
            <person name="Loy A."/>
        </authorList>
    </citation>
    <scope>NUCLEOTIDE SEQUENCE [LARGE SCALE GENOMIC DNA]</scope>
    <source>
        <strain evidence="4">26-4b1</strain>
    </source>
</reference>
<dbReference type="Pfam" id="PF13116">
    <property type="entry name" value="YhdP"/>
    <property type="match status" value="1"/>
</dbReference>
<dbReference type="EMBL" id="PIUM01000006">
    <property type="protein sequence ID" value="PKU25097.1"/>
    <property type="molecule type" value="Genomic_DNA"/>
</dbReference>
<sequence>MVFVAWFGYRLSEAPLNLSLLTPYIEDALSAPDGGFAVKLEKTVLAWNKETRTIEIRAVNVRAISGEREVIAAVPELQVSLSGPSLMRGQIAPRWVRLRHPVIRLRRDAQGQIQFGMGDDEETGTKSSPAILEAFHVLLEPPGGSDPGGQLQRIEVVDGDLAVDDEILGVRWHAPRADLRFNRDQRGIAGHARIDLQLAGDQARFDADGFFNATDQAVDATLSFGGIRPSLLASLAPALQPIAGLHLPTGGTVALRYSIDQGLRDIRFDLVGGEGVIDASSQLGVSWPVQSVAFKGALVDGLNSLVLDELRVDMGGPLISLTGRVDDIGGASRVEAQAHVDDMPLDTLKGAWPPVVAPNPRTWILANLSRGRVRVASANLSAHRLAGQSFDDLSIDRLDGEVVPEGVTVQYLHPMPPIANVNAHATFNADTFTIDVKSGEVFGLKVPEGKVILGGLSAPDQFADISLKVTGPVEDALRLIDSKPLSWAQALGVQPTKVKGDAMTSLALKFPLLEKLTFDQMKVRAQAQTSHFGLPDVALGLDLSEGALSLDIDPKGMDVSGKALLGGMPADIRWRENFSRGSPFRSRYQVSAVLGDAERRLVGLDADPFQPPFLAGPVPVDLTAIMYESGRGDIEVQANLTEATMQLTGLNWEKKAFVGGHASAQLRLTDGLLSDMPHFSLGSSNGLDVSGQGSFEKGQLRKIFLDKVKFARTDVQATVTLRQGEGPAFDLSGNSFDAREIVSGDPSDHQTDKKVTTPKQHREQPLREDQLPLAIQAKFAQVWVSDEGVLRNVSAAMTRDRRDWRRIRIDGTVGGGQPLHVEIQPAGANRRSLKMTSGDAGAVFKNFDIFDNMLGGQLLVEGSYDDADPRQPLKGVLTVSDFQLVKAPALARLLTVAALTGIVDLLQGSGIPFSTLDLPFTLTDGVLALHDARAAGTALGLTVKGQVDLDADMMALEGTVVPIYALNSALGNIPVLGSLFSGEKGGGVFAMNYSMNGPSKDPTVVVNPLSALTPGMLRKLFDIFDNGSETEVRPKDK</sequence>
<dbReference type="AlphaFoldDB" id="A0A2N3PXH6"/>
<keyword evidence="4" id="KW-1185">Reference proteome</keyword>
<evidence type="ECO:0000313" key="4">
    <source>
        <dbReference type="Proteomes" id="UP000233293"/>
    </source>
</evidence>
<accession>A0A2N3PXH6</accession>